<dbReference type="AlphaFoldDB" id="A0A1H9IDZ4"/>
<dbReference type="GO" id="GO:0005737">
    <property type="term" value="C:cytoplasm"/>
    <property type="evidence" value="ECO:0007669"/>
    <property type="project" value="UniProtKB-SubCell"/>
</dbReference>
<evidence type="ECO:0000256" key="1">
    <source>
        <dbReference type="ARBA" id="ARBA00010574"/>
    </source>
</evidence>
<dbReference type="GO" id="GO:0090071">
    <property type="term" value="P:negative regulation of ribosome biogenesis"/>
    <property type="evidence" value="ECO:0007669"/>
    <property type="project" value="UniProtKB-UniRule"/>
</dbReference>
<dbReference type="SUPFAM" id="SSF81301">
    <property type="entry name" value="Nucleotidyltransferase"/>
    <property type="match status" value="1"/>
</dbReference>
<dbReference type="GO" id="GO:0017148">
    <property type="term" value="P:negative regulation of translation"/>
    <property type="evidence" value="ECO:0007669"/>
    <property type="project" value="UniProtKB-UniRule"/>
</dbReference>
<dbReference type="GO" id="GO:0042256">
    <property type="term" value="P:cytosolic ribosome assembly"/>
    <property type="evidence" value="ECO:0007669"/>
    <property type="project" value="UniProtKB-UniRule"/>
</dbReference>
<comment type="subcellular location">
    <subcellularLocation>
        <location evidence="2">Cytoplasm</location>
    </subcellularLocation>
</comment>
<comment type="subunit">
    <text evidence="2">Interacts with ribosomal protein uL14 (rplN).</text>
</comment>
<dbReference type="InterPro" id="IPR043519">
    <property type="entry name" value="NT_sf"/>
</dbReference>
<dbReference type="OrthoDB" id="9793681at2"/>
<dbReference type="InterPro" id="IPR004394">
    <property type="entry name" value="Iojap/RsfS/C7orf30"/>
</dbReference>
<dbReference type="HAMAP" id="MF_01477">
    <property type="entry name" value="Iojap_RsfS"/>
    <property type="match status" value="1"/>
</dbReference>
<gene>
    <name evidence="2" type="primary">rsfS</name>
    <name evidence="3" type="ORF">SAMN05421767_10552</name>
</gene>
<name>A0A1H9IDZ4_9LACT</name>
<keyword evidence="2" id="KW-0810">Translation regulation</keyword>
<dbReference type="Pfam" id="PF02410">
    <property type="entry name" value="RsfS"/>
    <property type="match status" value="1"/>
</dbReference>
<dbReference type="PANTHER" id="PTHR21043:SF0">
    <property type="entry name" value="MITOCHONDRIAL ASSEMBLY OF RIBOSOMAL LARGE SUBUNIT PROTEIN 1"/>
    <property type="match status" value="1"/>
</dbReference>
<dbReference type="GO" id="GO:0043023">
    <property type="term" value="F:ribosomal large subunit binding"/>
    <property type="evidence" value="ECO:0007669"/>
    <property type="project" value="TreeGrafter"/>
</dbReference>
<evidence type="ECO:0000313" key="3">
    <source>
        <dbReference type="EMBL" id="SEQ72615.1"/>
    </source>
</evidence>
<comment type="function">
    <text evidence="2">Functions as a ribosomal silencing factor. Interacts with ribosomal protein uL14 (rplN), blocking formation of intersubunit bridge B8. Prevents association of the 30S and 50S ribosomal subunits and the formation of functional ribosomes, thus repressing translation.</text>
</comment>
<accession>A0A1H9IDZ4</accession>
<keyword evidence="4" id="KW-1185">Reference proteome</keyword>
<dbReference type="PANTHER" id="PTHR21043">
    <property type="entry name" value="IOJAP SUPERFAMILY ORTHOLOG"/>
    <property type="match status" value="1"/>
</dbReference>
<comment type="similarity">
    <text evidence="1 2">Belongs to the Iojap/RsfS family.</text>
</comment>
<keyword evidence="2" id="KW-0678">Repressor</keyword>
<sequence>MTNQNKELLEVVLAAAEDKIAQEVVALDVNGLTSVADYFVVMSGKNEKQVKAIVDEIEDKVWEAGFTVKAIEGKDGGKWMLMDLIDVIVHVFAPGEREFYNLEKLWRDAPIVNVATEA</sequence>
<dbReference type="STRING" id="137733.SAMN05421767_10552"/>
<proteinExistence type="inferred from homology"/>
<protein>
    <recommendedName>
        <fullName evidence="2">Ribosomal silencing factor RsfS</fullName>
    </recommendedName>
</protein>
<dbReference type="EMBL" id="FOGF01000005">
    <property type="protein sequence ID" value="SEQ72615.1"/>
    <property type="molecule type" value="Genomic_DNA"/>
</dbReference>
<dbReference type="NCBIfam" id="TIGR00090">
    <property type="entry name" value="rsfS_iojap_ybeB"/>
    <property type="match status" value="1"/>
</dbReference>
<evidence type="ECO:0000313" key="4">
    <source>
        <dbReference type="Proteomes" id="UP000198556"/>
    </source>
</evidence>
<dbReference type="RefSeq" id="WP_089746033.1">
    <property type="nucleotide sequence ID" value="NZ_FOGF01000005.1"/>
</dbReference>
<dbReference type="Gene3D" id="3.30.460.10">
    <property type="entry name" value="Beta Polymerase, domain 2"/>
    <property type="match status" value="1"/>
</dbReference>
<organism evidence="3 4">
    <name type="scientific">Granulicatella balaenopterae</name>
    <dbReference type="NCBI Taxonomy" id="137733"/>
    <lineage>
        <taxon>Bacteria</taxon>
        <taxon>Bacillati</taxon>
        <taxon>Bacillota</taxon>
        <taxon>Bacilli</taxon>
        <taxon>Lactobacillales</taxon>
        <taxon>Carnobacteriaceae</taxon>
        <taxon>Granulicatella</taxon>
    </lineage>
</organism>
<keyword evidence="2" id="KW-0963">Cytoplasm</keyword>
<evidence type="ECO:0000256" key="2">
    <source>
        <dbReference type="HAMAP-Rule" id="MF_01477"/>
    </source>
</evidence>
<dbReference type="Proteomes" id="UP000198556">
    <property type="component" value="Unassembled WGS sequence"/>
</dbReference>
<reference evidence="3 4" key="1">
    <citation type="submission" date="2016-10" db="EMBL/GenBank/DDBJ databases">
        <authorList>
            <person name="de Groot N.N."/>
        </authorList>
    </citation>
    <scope>NUCLEOTIDE SEQUENCE [LARGE SCALE GENOMIC DNA]</scope>
    <source>
        <strain evidence="3 4">DSM 15827</strain>
    </source>
</reference>